<dbReference type="GO" id="GO:0005992">
    <property type="term" value="P:trehalose biosynthetic process"/>
    <property type="evidence" value="ECO:0007669"/>
    <property type="project" value="InterPro"/>
</dbReference>
<comment type="similarity">
    <text evidence="1">Belongs to the glycosyltransferase 20 family.</text>
</comment>
<dbReference type="GO" id="GO:0016791">
    <property type="term" value="F:phosphatase activity"/>
    <property type="evidence" value="ECO:0007669"/>
    <property type="project" value="UniProtKB-ARBA"/>
</dbReference>
<dbReference type="SFLD" id="SFLDG01141">
    <property type="entry name" value="C2.B.1:_Sucrose_Phosphatase_Li"/>
    <property type="match status" value="1"/>
</dbReference>
<dbReference type="GO" id="GO:0003825">
    <property type="term" value="F:alpha,alpha-trehalose-phosphate synthase (UDP-forming) activity"/>
    <property type="evidence" value="ECO:0007669"/>
    <property type="project" value="TreeGrafter"/>
</dbReference>
<dbReference type="RefSeq" id="WP_246088225.1">
    <property type="nucleotide sequence ID" value="NZ_VFOV01000001.1"/>
</dbReference>
<evidence type="ECO:0000256" key="1">
    <source>
        <dbReference type="ARBA" id="ARBA00008799"/>
    </source>
</evidence>
<gene>
    <name evidence="3" type="ORF">FB381_4072</name>
</gene>
<dbReference type="InterPro" id="IPR006379">
    <property type="entry name" value="HAD-SF_hydro_IIB"/>
</dbReference>
<dbReference type="GO" id="GO:0051473">
    <property type="term" value="P:glucosylglycerol biosynthetic process"/>
    <property type="evidence" value="ECO:0007669"/>
    <property type="project" value="InterPro"/>
</dbReference>
<dbReference type="NCBIfam" id="TIGR01484">
    <property type="entry name" value="HAD-SF-IIB"/>
    <property type="match status" value="1"/>
</dbReference>
<feature type="domain" description="Sucrose phosphatase-like" evidence="2">
    <location>
        <begin position="10"/>
        <end position="242"/>
    </location>
</feature>
<dbReference type="InterPro" id="IPR023214">
    <property type="entry name" value="HAD_sf"/>
</dbReference>
<dbReference type="SUPFAM" id="SSF53756">
    <property type="entry name" value="UDP-Glycosyltransferase/glycogen phosphorylase"/>
    <property type="match status" value="1"/>
</dbReference>
<organism evidence="3 4">
    <name type="scientific">Nocardioides albertanoniae</name>
    <dbReference type="NCBI Taxonomy" id="1175486"/>
    <lineage>
        <taxon>Bacteria</taxon>
        <taxon>Bacillati</taxon>
        <taxon>Actinomycetota</taxon>
        <taxon>Actinomycetes</taxon>
        <taxon>Propionibacteriales</taxon>
        <taxon>Nocardioidaceae</taxon>
        <taxon>Nocardioides</taxon>
    </lineage>
</organism>
<dbReference type="Gene3D" id="3.40.50.2000">
    <property type="entry name" value="Glycogen Phosphorylase B"/>
    <property type="match status" value="2"/>
</dbReference>
<evidence type="ECO:0000313" key="3">
    <source>
        <dbReference type="EMBL" id="TQL70145.1"/>
    </source>
</evidence>
<dbReference type="NCBIfam" id="TIGR02398">
    <property type="entry name" value="gluc_glyc_Psyn"/>
    <property type="match status" value="1"/>
</dbReference>
<dbReference type="SUPFAM" id="SSF56784">
    <property type="entry name" value="HAD-like"/>
    <property type="match status" value="1"/>
</dbReference>
<dbReference type="InterPro" id="IPR001830">
    <property type="entry name" value="Glyco_trans_20"/>
</dbReference>
<dbReference type="Gene3D" id="3.90.1070.10">
    <property type="match status" value="1"/>
</dbReference>
<dbReference type="PANTHER" id="PTHR10788">
    <property type="entry name" value="TREHALOSE-6-PHOSPHATE SYNTHASE"/>
    <property type="match status" value="1"/>
</dbReference>
<reference evidence="3 4" key="1">
    <citation type="submission" date="2019-06" db="EMBL/GenBank/DDBJ databases">
        <title>Sequencing the genomes of 1000 actinobacteria strains.</title>
        <authorList>
            <person name="Klenk H.-P."/>
        </authorList>
    </citation>
    <scope>NUCLEOTIDE SEQUENCE [LARGE SCALE GENOMIC DNA]</scope>
    <source>
        <strain evidence="3 4">DSM 25218</strain>
    </source>
</reference>
<evidence type="ECO:0000259" key="2">
    <source>
        <dbReference type="Pfam" id="PF05116"/>
    </source>
</evidence>
<dbReference type="InterPro" id="IPR012764">
    <property type="entry name" value="Gluc_glyc_Psyn"/>
</dbReference>
<dbReference type="Proteomes" id="UP000320209">
    <property type="component" value="Unassembled WGS sequence"/>
</dbReference>
<dbReference type="SFLD" id="SFLDG01140">
    <property type="entry name" value="C2.B:_Phosphomannomutase_and_P"/>
    <property type="match status" value="1"/>
</dbReference>
<proteinExistence type="inferred from homology"/>
<dbReference type="CDD" id="cd03788">
    <property type="entry name" value="GT20_TPS"/>
    <property type="match status" value="1"/>
</dbReference>
<dbReference type="SFLD" id="SFLDS00003">
    <property type="entry name" value="Haloacid_Dehalogenase"/>
    <property type="match status" value="1"/>
</dbReference>
<dbReference type="InterPro" id="IPR036412">
    <property type="entry name" value="HAD-like_sf"/>
</dbReference>
<comment type="caution">
    <text evidence="3">The sequence shown here is derived from an EMBL/GenBank/DDBJ whole genome shotgun (WGS) entry which is preliminary data.</text>
</comment>
<dbReference type="Pfam" id="PF05116">
    <property type="entry name" value="S6PP"/>
    <property type="match status" value="1"/>
</dbReference>
<dbReference type="PANTHER" id="PTHR10788:SF106">
    <property type="entry name" value="BCDNA.GH08860"/>
    <property type="match status" value="1"/>
</dbReference>
<accession>A0A543AC19</accession>
<protein>
    <submittedName>
        <fullName evidence="3">Glucosyl-glycerol phosphate synthase</fullName>
    </submittedName>
</protein>
<dbReference type="EMBL" id="VFOV01000001">
    <property type="protein sequence ID" value="TQL70145.1"/>
    <property type="molecule type" value="Genomic_DNA"/>
</dbReference>
<evidence type="ECO:0000313" key="4">
    <source>
        <dbReference type="Proteomes" id="UP000320209"/>
    </source>
</evidence>
<dbReference type="AlphaFoldDB" id="A0A543AC19"/>
<sequence length="762" mass="84556">MNHTSAADARMLLATDLDGTFLAGDPEAKVKLYQTLSRREDVLLSFVTGRGLESVMPLLADPTIPTPDFIICDVGATIVTGHDLLAVEPIQQEIAARWPGELKVLEKIGDRPGLVRQNVPQDRRVSYFCDPEAVTDDLAPLVAEIGCDLLYSAGHYLDVLPGGINKGYTVTRLVEHLGIPKDRVLVAGDTLNDLSMYDIGFPGVCVGEAEDLLLDATRDKGRTFHATAPGTGGILQAIKHFNLLDDEHIYDPENDADDPGKSDLVMVYHRLPYDEVIENGEVQRRRPKSPNGIIPTLLSFFSERTGSWVAWSVDDPKRGNFATHTVVDPKLYPGLVASRLPLSKKDVDIFYKRFSKEAFWPLLHTFWERAKFKEEDWQVYRRVNRAFAEQAAAEAAYGAIVWIHDYNLWMVPAFLRELRPDVKIAFLHHTHFPSADVFNVVPWRREIIGSLLQCDYISFHIPRQVENFVDVARGVAPVEVIETVDSAPRFRTYGFALGLDTMPSVIDVGGRRVHLGANPVSVDTQRIADTLATEAVQKSIAKVKTEFTGQRIALAVSRLDYTKGVLQQLEAFERALLEDPSLMGELSLVLVCVPAAGEMTVYKSLQNQIEQAVGRINGRFSRMGWMPVHFYFRPIPFEELLAYYANADIMWITPLRDGLNLVAKEYAAVHGLLGTSGTLVLSEFAGAAAELRGAVLTNPHDVSDMVRVFLQAVDMDEAETKDRMRGLWDTVRHHDSNAWADGFIAAVEAATATPTPDEAAGA</sequence>
<dbReference type="InterPro" id="IPR006380">
    <property type="entry name" value="SPP-like_dom"/>
</dbReference>
<dbReference type="Gene3D" id="3.40.50.1000">
    <property type="entry name" value="HAD superfamily/HAD-like"/>
    <property type="match status" value="1"/>
</dbReference>
<name>A0A543AC19_9ACTN</name>
<dbReference type="Pfam" id="PF00982">
    <property type="entry name" value="Glyco_transf_20"/>
    <property type="match status" value="1"/>
</dbReference>
<keyword evidence="4" id="KW-1185">Reference proteome</keyword>